<protein>
    <recommendedName>
        <fullName evidence="6">Bromo domain-containing protein</fullName>
    </recommendedName>
</protein>
<keyword evidence="5" id="KW-1185">Reference proteome</keyword>
<reference evidence="4 5" key="1">
    <citation type="submission" date="2020-03" db="EMBL/GenBank/DDBJ databases">
        <title>Dissostichus mawsoni Genome sequencing and assembly.</title>
        <authorList>
            <person name="Park H."/>
        </authorList>
    </citation>
    <scope>NUCLEOTIDE SEQUENCE [LARGE SCALE GENOMIC DNA]</scope>
    <source>
        <strain evidence="4">DM0001</strain>
        <tissue evidence="4">Muscle</tissue>
    </source>
</reference>
<dbReference type="GO" id="GO:0033553">
    <property type="term" value="C:rDNA heterochromatin"/>
    <property type="evidence" value="ECO:0007669"/>
    <property type="project" value="TreeGrafter"/>
</dbReference>
<dbReference type="OrthoDB" id="21449at2759"/>
<dbReference type="PANTHER" id="PTHR45915:SF5">
    <property type="entry name" value="BROMODOMAIN ADJACENT TO ZINC FINGER DOMAIN PROTEIN 2A"/>
    <property type="match status" value="1"/>
</dbReference>
<gene>
    <name evidence="4" type="ORF">F7725_000959</name>
</gene>
<dbReference type="EMBL" id="JAAKFY010000002">
    <property type="protein sequence ID" value="KAF3860704.1"/>
    <property type="molecule type" value="Genomic_DNA"/>
</dbReference>
<evidence type="ECO:0000256" key="2">
    <source>
        <dbReference type="ARBA" id="ARBA00023117"/>
    </source>
</evidence>
<keyword evidence="3" id="KW-0539">Nucleus</keyword>
<dbReference type="AlphaFoldDB" id="A0A7J5ZFW2"/>
<evidence type="ECO:0000313" key="5">
    <source>
        <dbReference type="Proteomes" id="UP000518266"/>
    </source>
</evidence>
<sequence length="63" mass="7284">MEMEAHADAWPYCNCEEFAADAHLVFNNCELFNEDSSEVGTAGHATRLFFESRWAEFYSNKDK</sequence>
<dbReference type="GO" id="GO:0005634">
    <property type="term" value="C:nucleus"/>
    <property type="evidence" value="ECO:0007669"/>
    <property type="project" value="UniProtKB-SubCell"/>
</dbReference>
<comment type="caution">
    <text evidence="4">The sequence shown here is derived from an EMBL/GenBank/DDBJ whole genome shotgun (WGS) entry which is preliminary data.</text>
</comment>
<accession>A0A7J5ZFW2</accession>
<comment type="subcellular location">
    <subcellularLocation>
        <location evidence="1">Nucleus</location>
    </subcellularLocation>
</comment>
<organism evidence="4 5">
    <name type="scientific">Dissostichus mawsoni</name>
    <name type="common">Antarctic cod</name>
    <dbReference type="NCBI Taxonomy" id="36200"/>
    <lineage>
        <taxon>Eukaryota</taxon>
        <taxon>Metazoa</taxon>
        <taxon>Chordata</taxon>
        <taxon>Craniata</taxon>
        <taxon>Vertebrata</taxon>
        <taxon>Euteleostomi</taxon>
        <taxon>Actinopterygii</taxon>
        <taxon>Neopterygii</taxon>
        <taxon>Teleostei</taxon>
        <taxon>Neoteleostei</taxon>
        <taxon>Acanthomorphata</taxon>
        <taxon>Eupercaria</taxon>
        <taxon>Perciformes</taxon>
        <taxon>Notothenioidei</taxon>
        <taxon>Nototheniidae</taxon>
        <taxon>Dissostichus</taxon>
    </lineage>
</organism>
<dbReference type="InterPro" id="IPR036427">
    <property type="entry name" value="Bromodomain-like_sf"/>
</dbReference>
<name>A0A7J5ZFW2_DISMA</name>
<evidence type="ECO:0000313" key="4">
    <source>
        <dbReference type="EMBL" id="KAF3860704.1"/>
    </source>
</evidence>
<keyword evidence="2" id="KW-0103">Bromodomain</keyword>
<dbReference type="PANTHER" id="PTHR45915">
    <property type="entry name" value="TRANSCRIPTION INTERMEDIARY FACTOR"/>
    <property type="match status" value="1"/>
</dbReference>
<evidence type="ECO:0008006" key="6">
    <source>
        <dbReference type="Google" id="ProtNLM"/>
    </source>
</evidence>
<dbReference type="Gene3D" id="1.20.920.10">
    <property type="entry name" value="Bromodomain-like"/>
    <property type="match status" value="1"/>
</dbReference>
<evidence type="ECO:0000256" key="3">
    <source>
        <dbReference type="ARBA" id="ARBA00023242"/>
    </source>
</evidence>
<evidence type="ECO:0000256" key="1">
    <source>
        <dbReference type="ARBA" id="ARBA00004123"/>
    </source>
</evidence>
<dbReference type="SUPFAM" id="SSF47370">
    <property type="entry name" value="Bromodomain"/>
    <property type="match status" value="1"/>
</dbReference>
<proteinExistence type="predicted"/>
<dbReference type="Proteomes" id="UP000518266">
    <property type="component" value="Unassembled WGS sequence"/>
</dbReference>